<evidence type="ECO:0000259" key="9">
    <source>
        <dbReference type="PROSITE" id="PS51918"/>
    </source>
</evidence>
<dbReference type="InterPro" id="IPR006638">
    <property type="entry name" value="Elp3/MiaA/NifB-like_rSAM"/>
</dbReference>
<dbReference type="PANTHER" id="PTHR43409">
    <property type="entry name" value="ANAEROBIC MAGNESIUM-PROTOPORPHYRIN IX MONOMETHYL ESTER CYCLASE-RELATED"/>
    <property type="match status" value="1"/>
</dbReference>
<dbReference type="GO" id="GO:0031419">
    <property type="term" value="F:cobalamin binding"/>
    <property type="evidence" value="ECO:0007669"/>
    <property type="project" value="InterPro"/>
</dbReference>
<dbReference type="InterPro" id="IPR007197">
    <property type="entry name" value="rSAM"/>
</dbReference>
<evidence type="ECO:0000313" key="11">
    <source>
        <dbReference type="Proteomes" id="UP000705867"/>
    </source>
</evidence>
<keyword evidence="3" id="KW-0808">Transferase</keyword>
<comment type="cofactor">
    <cofactor evidence="1">
        <name>[4Fe-4S] cluster</name>
        <dbReference type="ChEBI" id="CHEBI:49883"/>
    </cofactor>
</comment>
<evidence type="ECO:0000259" key="8">
    <source>
        <dbReference type="PROSITE" id="PS51332"/>
    </source>
</evidence>
<dbReference type="InterPro" id="IPR058240">
    <property type="entry name" value="rSAM_sf"/>
</dbReference>
<dbReference type="Pfam" id="PF02310">
    <property type="entry name" value="B12-binding"/>
    <property type="match status" value="1"/>
</dbReference>
<dbReference type="PROSITE" id="PS51918">
    <property type="entry name" value="RADICAL_SAM"/>
    <property type="match status" value="1"/>
</dbReference>
<sequence>MRCALIIPAWTPEDIFSSKTSSSQINYWQPLGTLYVAAVLRRAGHEVVFLNGAFMTRESILSATREFMPDVIGLYSTTFGWNRAKEAAADLKRHFGDKVFICVGGPYPIAAQERCLEDAGDCIDAVITGEGEHTTLEMMERLERGESLEGIAGLVCREGGRIVGNPPRPLITDLDSLPFPARELLGDAGRYIPPPATYRRKPVAVLITSRGCNRQCIYCFQMDKSRASGIRYRSVENVLQEIEYCLRQGYREIKFIDDTLAADYDRAMHLAKEIKARRLDFTWFASACVNQVDKPLLRAFKEAGCWAILFGAESGVQKNLNTLRKGTTLEQIRAAVQAAKEAGLKVSTPFLFGIPGETFEEGLQTIRFAVDLNPDMANFHAITPFPGTYLHDNMEKYGTMSGELSDFTYQGAAFVPYTMTRDEIRKLRQIAFRSFYGRPSFIIRKVLELRTPSDFKVALKSIRSLFWLFAKRDLFRK</sequence>
<organism evidence="10 11">
    <name type="scientific">Candidatus Nitrobium versatile</name>
    <dbReference type="NCBI Taxonomy" id="2884831"/>
    <lineage>
        <taxon>Bacteria</taxon>
        <taxon>Pseudomonadati</taxon>
        <taxon>Nitrospirota</taxon>
        <taxon>Nitrospiria</taxon>
        <taxon>Nitrospirales</taxon>
        <taxon>Nitrospiraceae</taxon>
        <taxon>Candidatus Nitrobium</taxon>
    </lineage>
</organism>
<dbReference type="InterPro" id="IPR023404">
    <property type="entry name" value="rSAM_horseshoe"/>
</dbReference>
<keyword evidence="4" id="KW-0949">S-adenosyl-L-methionine</keyword>
<dbReference type="InterPro" id="IPR034466">
    <property type="entry name" value="Methyltransferase_Class_B"/>
</dbReference>
<dbReference type="Proteomes" id="UP000705867">
    <property type="component" value="Unassembled WGS sequence"/>
</dbReference>
<feature type="domain" description="Radical SAM core" evidence="9">
    <location>
        <begin position="198"/>
        <end position="431"/>
    </location>
</feature>
<dbReference type="InterPro" id="IPR051198">
    <property type="entry name" value="BchE-like"/>
</dbReference>
<dbReference type="SUPFAM" id="SSF52242">
    <property type="entry name" value="Cobalamin (vitamin B12)-binding domain"/>
    <property type="match status" value="1"/>
</dbReference>
<dbReference type="SFLD" id="SFLDG01082">
    <property type="entry name" value="B12-binding_domain_containing"/>
    <property type="match status" value="1"/>
</dbReference>
<evidence type="ECO:0000256" key="7">
    <source>
        <dbReference type="ARBA" id="ARBA00023014"/>
    </source>
</evidence>
<keyword evidence="2" id="KW-0489">Methyltransferase</keyword>
<dbReference type="EMBL" id="JAIOIV010000132">
    <property type="protein sequence ID" value="MBZ0157994.1"/>
    <property type="molecule type" value="Genomic_DNA"/>
</dbReference>
<dbReference type="Pfam" id="PF04055">
    <property type="entry name" value="Radical_SAM"/>
    <property type="match status" value="1"/>
</dbReference>
<dbReference type="SFLD" id="SFLDS00029">
    <property type="entry name" value="Radical_SAM"/>
    <property type="match status" value="1"/>
</dbReference>
<keyword evidence="5" id="KW-0479">Metal-binding</keyword>
<dbReference type="PANTHER" id="PTHR43409:SF7">
    <property type="entry name" value="BLL1977 PROTEIN"/>
    <property type="match status" value="1"/>
</dbReference>
<dbReference type="Gene3D" id="3.80.30.20">
    <property type="entry name" value="tm_1862 like domain"/>
    <property type="match status" value="1"/>
</dbReference>
<evidence type="ECO:0000256" key="2">
    <source>
        <dbReference type="ARBA" id="ARBA00022603"/>
    </source>
</evidence>
<dbReference type="InterPro" id="IPR036724">
    <property type="entry name" value="Cobalamin-bd_sf"/>
</dbReference>
<dbReference type="GO" id="GO:0005829">
    <property type="term" value="C:cytosol"/>
    <property type="evidence" value="ECO:0007669"/>
    <property type="project" value="TreeGrafter"/>
</dbReference>
<dbReference type="GO" id="GO:0003824">
    <property type="term" value="F:catalytic activity"/>
    <property type="evidence" value="ECO:0007669"/>
    <property type="project" value="InterPro"/>
</dbReference>
<evidence type="ECO:0000256" key="1">
    <source>
        <dbReference type="ARBA" id="ARBA00001966"/>
    </source>
</evidence>
<keyword evidence="7" id="KW-0411">Iron-sulfur</keyword>
<evidence type="ECO:0000313" key="10">
    <source>
        <dbReference type="EMBL" id="MBZ0157994.1"/>
    </source>
</evidence>
<evidence type="ECO:0000256" key="5">
    <source>
        <dbReference type="ARBA" id="ARBA00022723"/>
    </source>
</evidence>
<dbReference type="InterPro" id="IPR006158">
    <property type="entry name" value="Cobalamin-bd"/>
</dbReference>
<dbReference type="PROSITE" id="PS51332">
    <property type="entry name" value="B12_BINDING"/>
    <property type="match status" value="1"/>
</dbReference>
<dbReference type="Gene3D" id="3.40.50.280">
    <property type="entry name" value="Cobalamin-binding domain"/>
    <property type="match status" value="1"/>
</dbReference>
<evidence type="ECO:0000256" key="4">
    <source>
        <dbReference type="ARBA" id="ARBA00022691"/>
    </source>
</evidence>
<reference evidence="10" key="1">
    <citation type="journal article" date="2021" name="bioRxiv">
        <title>Unraveling nitrogen, sulfur and carbon metabolic pathways and microbial community transcriptional responses to substrate deprivation and toxicity stresses in a bioreactor mimicking anoxic brackish coastal sediment conditions.</title>
        <authorList>
            <person name="Martins P.D."/>
            <person name="Echeveste M.J."/>
            <person name="Arshad A."/>
            <person name="Kurth J."/>
            <person name="Ouboter H."/>
            <person name="Jetten M.S.M."/>
            <person name="Welte C.U."/>
        </authorList>
    </citation>
    <scope>NUCLEOTIDE SEQUENCE</scope>
    <source>
        <strain evidence="10">MAG_39</strain>
    </source>
</reference>
<keyword evidence="6" id="KW-0408">Iron</keyword>
<dbReference type="SMART" id="SM00729">
    <property type="entry name" value="Elp3"/>
    <property type="match status" value="1"/>
</dbReference>
<dbReference type="SFLD" id="SFLDG01123">
    <property type="entry name" value="methyltransferase_(Class_B)"/>
    <property type="match status" value="1"/>
</dbReference>
<comment type="caution">
    <text evidence="10">The sequence shown here is derived from an EMBL/GenBank/DDBJ whole genome shotgun (WGS) entry which is preliminary data.</text>
</comment>
<protein>
    <submittedName>
        <fullName evidence="10">B12-binding domain-containing radical SAM protein</fullName>
    </submittedName>
</protein>
<dbReference type="CDD" id="cd02068">
    <property type="entry name" value="radical_SAM_B12_BD"/>
    <property type="match status" value="1"/>
</dbReference>
<evidence type="ECO:0000256" key="6">
    <source>
        <dbReference type="ARBA" id="ARBA00023004"/>
    </source>
</evidence>
<dbReference type="SUPFAM" id="SSF102114">
    <property type="entry name" value="Radical SAM enzymes"/>
    <property type="match status" value="1"/>
</dbReference>
<dbReference type="AlphaFoldDB" id="A0A953SHN9"/>
<proteinExistence type="predicted"/>
<name>A0A953SHN9_9BACT</name>
<dbReference type="CDD" id="cd01335">
    <property type="entry name" value="Radical_SAM"/>
    <property type="match status" value="1"/>
</dbReference>
<accession>A0A953SHN9</accession>
<evidence type="ECO:0000256" key="3">
    <source>
        <dbReference type="ARBA" id="ARBA00022679"/>
    </source>
</evidence>
<dbReference type="GO" id="GO:0046872">
    <property type="term" value="F:metal ion binding"/>
    <property type="evidence" value="ECO:0007669"/>
    <property type="project" value="UniProtKB-KW"/>
</dbReference>
<dbReference type="GO" id="GO:0051539">
    <property type="term" value="F:4 iron, 4 sulfur cluster binding"/>
    <property type="evidence" value="ECO:0007669"/>
    <property type="project" value="UniProtKB-KW"/>
</dbReference>
<feature type="domain" description="B12-binding" evidence="8">
    <location>
        <begin position="12"/>
        <end position="149"/>
    </location>
</feature>
<reference evidence="10" key="2">
    <citation type="submission" date="2021-08" db="EMBL/GenBank/DDBJ databases">
        <authorList>
            <person name="Dalcin Martins P."/>
        </authorList>
    </citation>
    <scope>NUCLEOTIDE SEQUENCE</scope>
    <source>
        <strain evidence="10">MAG_39</strain>
    </source>
</reference>
<gene>
    <name evidence="10" type="ORF">K8I29_17495</name>
</gene>